<dbReference type="InterPro" id="IPR036919">
    <property type="entry name" value="Ribo_uL30_ferredoxin-like_sf"/>
</dbReference>
<dbReference type="InterPro" id="IPR039699">
    <property type="entry name" value="Ribosomal_uL30"/>
</dbReference>
<dbReference type="GO" id="GO:0003723">
    <property type="term" value="F:RNA binding"/>
    <property type="evidence" value="ECO:0007669"/>
    <property type="project" value="TreeGrafter"/>
</dbReference>
<organism evidence="1 2">
    <name type="scientific">Opisthorchis viverrini</name>
    <name type="common">Southeast Asian liver fluke</name>
    <dbReference type="NCBI Taxonomy" id="6198"/>
    <lineage>
        <taxon>Eukaryota</taxon>
        <taxon>Metazoa</taxon>
        <taxon>Spiralia</taxon>
        <taxon>Lophotrochozoa</taxon>
        <taxon>Platyhelminthes</taxon>
        <taxon>Trematoda</taxon>
        <taxon>Digenea</taxon>
        <taxon>Opisthorchiida</taxon>
        <taxon>Opisthorchiata</taxon>
        <taxon>Opisthorchiidae</taxon>
        <taxon>Opisthorchis</taxon>
    </lineage>
</organism>
<sequence>MLQPYKPLDTSWQATVADAVKRNYVYRQGVADAGFTNGEIDLRRRNIEVSGDTTKKVPVSWQHAVMLPIINPAMGYPSIKIVRQLLYKRCYCKNHGTPQTISNGSIQRKLQCYGILYVGDLIHEIVKMQKNFKPSDASIHQPILPPGIWKSHY</sequence>
<evidence type="ECO:0000313" key="1">
    <source>
        <dbReference type="EMBL" id="OON18730.1"/>
    </source>
</evidence>
<gene>
    <name evidence="1" type="ORF">X801_05411</name>
</gene>
<accession>A0A1S8WWD2</accession>
<dbReference type="EMBL" id="KV893904">
    <property type="protein sequence ID" value="OON18730.1"/>
    <property type="molecule type" value="Genomic_DNA"/>
</dbReference>
<dbReference type="GO" id="GO:0000463">
    <property type="term" value="P:maturation of LSU-rRNA from tricistronic rRNA transcript (SSU-rRNA, 5.8S rRNA, LSU-rRNA)"/>
    <property type="evidence" value="ECO:0007669"/>
    <property type="project" value="TreeGrafter"/>
</dbReference>
<dbReference type="PANTHER" id="PTHR11524:SF16">
    <property type="entry name" value="LARGE RIBOSOMAL SUBUNIT PROTEIN UL30"/>
    <property type="match status" value="1"/>
</dbReference>
<keyword evidence="2" id="KW-1185">Reference proteome</keyword>
<dbReference type="GO" id="GO:0003735">
    <property type="term" value="F:structural constituent of ribosome"/>
    <property type="evidence" value="ECO:0007669"/>
    <property type="project" value="TreeGrafter"/>
</dbReference>
<dbReference type="PANTHER" id="PTHR11524">
    <property type="entry name" value="60S RIBOSOMAL PROTEIN L7"/>
    <property type="match status" value="1"/>
</dbReference>
<protein>
    <submittedName>
        <fullName evidence="1">Uncharacterized protein</fullName>
    </submittedName>
</protein>
<proteinExistence type="predicted"/>
<dbReference type="AlphaFoldDB" id="A0A1S8WWD2"/>
<evidence type="ECO:0000313" key="2">
    <source>
        <dbReference type="Proteomes" id="UP000243686"/>
    </source>
</evidence>
<dbReference type="SUPFAM" id="SSF55129">
    <property type="entry name" value="Ribosomal protein L30p/L7e"/>
    <property type="match status" value="1"/>
</dbReference>
<reference evidence="1 2" key="1">
    <citation type="submission" date="2015-03" db="EMBL/GenBank/DDBJ databases">
        <title>Draft genome of the nematode, Opisthorchis viverrini.</title>
        <authorList>
            <person name="Mitreva M."/>
        </authorList>
    </citation>
    <scope>NUCLEOTIDE SEQUENCE [LARGE SCALE GENOMIC DNA]</scope>
    <source>
        <strain evidence="1">Khon Kaen</strain>
    </source>
</reference>
<dbReference type="Proteomes" id="UP000243686">
    <property type="component" value="Unassembled WGS sequence"/>
</dbReference>
<name>A0A1S8WWD2_OPIVI</name>
<feature type="non-terminal residue" evidence="1">
    <location>
        <position position="153"/>
    </location>
</feature>
<dbReference type="GO" id="GO:0022625">
    <property type="term" value="C:cytosolic large ribosomal subunit"/>
    <property type="evidence" value="ECO:0007669"/>
    <property type="project" value="TreeGrafter"/>
</dbReference>